<evidence type="ECO:0000256" key="10">
    <source>
        <dbReference type="RuleBase" id="RU363036"/>
    </source>
</evidence>
<evidence type="ECO:0000256" key="5">
    <source>
        <dbReference type="ARBA" id="ARBA00022840"/>
    </source>
</evidence>
<accession>A0A1Q9QW12</accession>
<dbReference type="PANTHER" id="PTHR43766:SF1">
    <property type="entry name" value="TRYPTOPHAN--TRNA LIGASE, MITOCHONDRIAL"/>
    <property type="match status" value="1"/>
</dbReference>
<feature type="binding site" evidence="9">
    <location>
        <position position="197"/>
    </location>
    <ligand>
        <name>ATP</name>
        <dbReference type="ChEBI" id="CHEBI:30616"/>
    </ligand>
</feature>
<dbReference type="InterPro" id="IPR002306">
    <property type="entry name" value="Trp-tRNA-ligase"/>
</dbReference>
<keyword evidence="7 9" id="KW-0030">Aminoacyl-tRNA synthetase</keyword>
<keyword evidence="3 9" id="KW-0436">Ligase</keyword>
<dbReference type="EMBL" id="MKZO01000073">
    <property type="protein sequence ID" value="OLS59339.1"/>
    <property type="molecule type" value="Genomic_DNA"/>
</dbReference>
<dbReference type="EC" id="6.1.1.2" evidence="9"/>
<proteinExistence type="inferred from homology"/>
<keyword evidence="5 9" id="KW-0067">ATP-binding</keyword>
<dbReference type="NCBIfam" id="NF008923">
    <property type="entry name" value="PRK12284.1"/>
    <property type="match status" value="1"/>
</dbReference>
<comment type="subunit">
    <text evidence="9">Homodimer.</text>
</comment>
<feature type="binding site" evidence="9">
    <location>
        <begin position="18"/>
        <end position="19"/>
    </location>
    <ligand>
        <name>ATP</name>
        <dbReference type="ChEBI" id="CHEBI:30616"/>
    </ligand>
</feature>
<evidence type="ECO:0000256" key="8">
    <source>
        <dbReference type="ARBA" id="ARBA00049929"/>
    </source>
</evidence>
<dbReference type="AlphaFoldDB" id="A0A1Q9QW12"/>
<feature type="binding site" evidence="9">
    <location>
        <begin position="155"/>
        <end position="157"/>
    </location>
    <ligand>
        <name>ATP</name>
        <dbReference type="ChEBI" id="CHEBI:30616"/>
    </ligand>
</feature>
<evidence type="ECO:0000313" key="12">
    <source>
        <dbReference type="Proteomes" id="UP000186736"/>
    </source>
</evidence>
<dbReference type="InterPro" id="IPR024109">
    <property type="entry name" value="Trp-tRNA-ligase_bac-type"/>
</dbReference>
<dbReference type="InterPro" id="IPR014729">
    <property type="entry name" value="Rossmann-like_a/b/a_fold"/>
</dbReference>
<evidence type="ECO:0000256" key="4">
    <source>
        <dbReference type="ARBA" id="ARBA00022741"/>
    </source>
</evidence>
<sequence length="449" mass="49214">MTTRILTGITTTGTPHLGNYAGAIRPAILASRQPGADSFYFLADYHALIKCDDPQRIQRSRLEIAATWLAGGLDPEQVTFYRQSDIPEIPELTWLLTCVAAKGLLNRAHAYKASVDKNLENCEDPDAGVTMGLYSYPVLMAADILMFNAHKVPVGRDQIQHVEMARDIGQRFNHLFGNGKDFFVLPEVVIEESVATLPGLDGRKMSKSYDNTIPLFSSAKDMKDAISRIVTDSRAPGEAKDPDNSHLFTLYQAFSTSEQSAAFRDELLQGLGWGEAKQKLFQLLDGQLSESREHYQQLIARPADLEDILLAGAQKARKVATPFLEQLREAVGLRSFRAIAQGPVETKKKAAKAARFVSFRDEDGSFRFRLLAADGEQLLLSRNFADGKAAGAVTKQLQQGQELDVRAEGLGFSLWLDGEAVAEGAQFADAAARDAAIEALRAALAPQQD</sequence>
<dbReference type="HAMAP" id="MF_00140_B">
    <property type="entry name" value="Trp_tRNA_synth_B"/>
    <property type="match status" value="1"/>
</dbReference>
<dbReference type="PRINTS" id="PR01039">
    <property type="entry name" value="TRNASYNTHTRP"/>
</dbReference>
<comment type="caution">
    <text evidence="11">The sequence shown here is derived from an EMBL/GenBank/DDBJ whole genome shotgun (WGS) entry which is preliminary data.</text>
</comment>
<comment type="catalytic activity">
    <reaction evidence="8 9">
        <text>tRNA(Trp) + L-tryptophan + ATP = L-tryptophyl-tRNA(Trp) + AMP + diphosphate + H(+)</text>
        <dbReference type="Rhea" id="RHEA:24080"/>
        <dbReference type="Rhea" id="RHEA-COMP:9671"/>
        <dbReference type="Rhea" id="RHEA-COMP:9705"/>
        <dbReference type="ChEBI" id="CHEBI:15378"/>
        <dbReference type="ChEBI" id="CHEBI:30616"/>
        <dbReference type="ChEBI" id="CHEBI:33019"/>
        <dbReference type="ChEBI" id="CHEBI:57912"/>
        <dbReference type="ChEBI" id="CHEBI:78442"/>
        <dbReference type="ChEBI" id="CHEBI:78535"/>
        <dbReference type="ChEBI" id="CHEBI:456215"/>
        <dbReference type="EC" id="6.1.1.2"/>
    </reaction>
</comment>
<evidence type="ECO:0000256" key="9">
    <source>
        <dbReference type="HAMAP-Rule" id="MF_00140"/>
    </source>
</evidence>
<dbReference type="GO" id="GO:0005829">
    <property type="term" value="C:cytosol"/>
    <property type="evidence" value="ECO:0007669"/>
    <property type="project" value="TreeGrafter"/>
</dbReference>
<dbReference type="Gene3D" id="1.10.240.10">
    <property type="entry name" value="Tyrosyl-Transfer RNA Synthetase"/>
    <property type="match status" value="1"/>
</dbReference>
<dbReference type="Proteomes" id="UP000186736">
    <property type="component" value="Unassembled WGS sequence"/>
</dbReference>
<dbReference type="FunFam" id="1.10.240.10:FF:000005">
    <property type="entry name" value="Tryptophan--tRNA ligase"/>
    <property type="match status" value="1"/>
</dbReference>
<dbReference type="OrthoDB" id="9801042at2"/>
<feature type="short sequence motif" description="'HIGH' region" evidence="9">
    <location>
        <begin position="11"/>
        <end position="19"/>
    </location>
</feature>
<comment type="similarity">
    <text evidence="1 9 10">Belongs to the class-I aminoacyl-tRNA synthetase family.</text>
</comment>
<dbReference type="GO" id="GO:0004830">
    <property type="term" value="F:tryptophan-tRNA ligase activity"/>
    <property type="evidence" value="ECO:0007669"/>
    <property type="project" value="UniProtKB-UniRule"/>
</dbReference>
<feature type="binding site" evidence="9">
    <location>
        <begin position="204"/>
        <end position="208"/>
    </location>
    <ligand>
        <name>ATP</name>
        <dbReference type="ChEBI" id="CHEBI:30616"/>
    </ligand>
</feature>
<evidence type="ECO:0000256" key="7">
    <source>
        <dbReference type="ARBA" id="ARBA00023146"/>
    </source>
</evidence>
<dbReference type="NCBIfam" id="TIGR00233">
    <property type="entry name" value="trpS"/>
    <property type="match status" value="1"/>
</dbReference>
<name>A0A1Q9QW12_PSEPU</name>
<dbReference type="PANTHER" id="PTHR43766">
    <property type="entry name" value="TRYPTOPHAN--TRNA LIGASE, MITOCHONDRIAL"/>
    <property type="match status" value="1"/>
</dbReference>
<evidence type="ECO:0000256" key="6">
    <source>
        <dbReference type="ARBA" id="ARBA00022917"/>
    </source>
</evidence>
<dbReference type="InterPro" id="IPR002305">
    <property type="entry name" value="aa-tRNA-synth_Ic"/>
</dbReference>
<dbReference type="Pfam" id="PF00579">
    <property type="entry name" value="tRNA-synt_1b"/>
    <property type="match status" value="1"/>
</dbReference>
<comment type="subcellular location">
    <subcellularLocation>
        <location evidence="9">Cytoplasm</location>
    </subcellularLocation>
</comment>
<comment type="function">
    <text evidence="9">Catalyzes the attachment of tryptophan to tRNA(Trp).</text>
</comment>
<keyword evidence="4 9" id="KW-0547">Nucleotide-binding</keyword>
<protein>
    <recommendedName>
        <fullName evidence="9">Tryptophan--tRNA ligase</fullName>
        <ecNumber evidence="9">6.1.1.2</ecNumber>
    </recommendedName>
    <alternativeName>
        <fullName evidence="9">Tryptophanyl-tRNA synthetase</fullName>
        <shortName evidence="9">TrpRS</shortName>
    </alternativeName>
</protein>
<evidence type="ECO:0000256" key="3">
    <source>
        <dbReference type="ARBA" id="ARBA00022598"/>
    </source>
</evidence>
<feature type="binding site" evidence="9">
    <location>
        <position position="143"/>
    </location>
    <ligand>
        <name>L-tryptophan</name>
        <dbReference type="ChEBI" id="CHEBI:57912"/>
    </ligand>
</feature>
<feature type="binding site" evidence="9">
    <location>
        <begin position="10"/>
        <end position="12"/>
    </location>
    <ligand>
        <name>ATP</name>
        <dbReference type="ChEBI" id="CHEBI:30616"/>
    </ligand>
</feature>
<dbReference type="InterPro" id="IPR050203">
    <property type="entry name" value="Trp-tRNA_synthetase"/>
</dbReference>
<dbReference type="FunFam" id="3.40.50.620:FF:000144">
    <property type="entry name" value="Tryptophan--tRNA ligase"/>
    <property type="match status" value="1"/>
</dbReference>
<keyword evidence="2 9" id="KW-0963">Cytoplasm</keyword>
<dbReference type="CDD" id="cd00806">
    <property type="entry name" value="TrpRS_core"/>
    <property type="match status" value="1"/>
</dbReference>
<evidence type="ECO:0000256" key="1">
    <source>
        <dbReference type="ARBA" id="ARBA00005594"/>
    </source>
</evidence>
<reference evidence="11 12" key="1">
    <citation type="submission" date="2016-10" db="EMBL/GenBank/DDBJ databases">
        <title>Genome Sequence of Pseudomonas putida GM4FR.</title>
        <authorList>
            <person name="Poehlein A."/>
            <person name="Wemheuer F."/>
            <person name="Hollensteiner J."/>
            <person name="Wemheuer B."/>
        </authorList>
    </citation>
    <scope>NUCLEOTIDE SEQUENCE [LARGE SCALE GENOMIC DNA]</scope>
    <source>
        <strain evidence="11 12">GM4FR</strain>
    </source>
</reference>
<dbReference type="SUPFAM" id="SSF160113">
    <property type="entry name" value="YegP-like"/>
    <property type="match status" value="1"/>
</dbReference>
<dbReference type="SUPFAM" id="SSF52374">
    <property type="entry name" value="Nucleotidylyl transferase"/>
    <property type="match status" value="1"/>
</dbReference>
<evidence type="ECO:0000313" key="11">
    <source>
        <dbReference type="EMBL" id="OLS59339.1"/>
    </source>
</evidence>
<feature type="short sequence motif" description="'KMSKS' region" evidence="9">
    <location>
        <begin position="204"/>
        <end position="208"/>
    </location>
</feature>
<dbReference type="GO" id="GO:0006436">
    <property type="term" value="P:tryptophanyl-tRNA aminoacylation"/>
    <property type="evidence" value="ECO:0007669"/>
    <property type="project" value="UniProtKB-UniRule"/>
</dbReference>
<evidence type="ECO:0000256" key="2">
    <source>
        <dbReference type="ARBA" id="ARBA00022490"/>
    </source>
</evidence>
<keyword evidence="6 9" id="KW-0648">Protein biosynthesis</keyword>
<dbReference type="Gene3D" id="2.30.29.80">
    <property type="match status" value="1"/>
</dbReference>
<dbReference type="InterPro" id="IPR036913">
    <property type="entry name" value="YegP-like_sf"/>
</dbReference>
<dbReference type="GO" id="GO:0005524">
    <property type="term" value="F:ATP binding"/>
    <property type="evidence" value="ECO:0007669"/>
    <property type="project" value="UniProtKB-UniRule"/>
</dbReference>
<organism evidence="11 12">
    <name type="scientific">Pseudomonas putida</name>
    <name type="common">Arthrobacter siderocapsulatus</name>
    <dbReference type="NCBI Taxonomy" id="303"/>
    <lineage>
        <taxon>Bacteria</taxon>
        <taxon>Pseudomonadati</taxon>
        <taxon>Pseudomonadota</taxon>
        <taxon>Gammaproteobacteria</taxon>
        <taxon>Pseudomonadales</taxon>
        <taxon>Pseudomonadaceae</taxon>
        <taxon>Pseudomonas</taxon>
    </lineage>
</organism>
<gene>
    <name evidence="9 11" type="primary">trpS</name>
    <name evidence="11" type="ORF">PSEMO_58490</name>
</gene>
<dbReference type="RefSeq" id="WP_075806427.1">
    <property type="nucleotide sequence ID" value="NZ_MKZO01000073.1"/>
</dbReference>
<dbReference type="Gene3D" id="3.40.50.620">
    <property type="entry name" value="HUPs"/>
    <property type="match status" value="1"/>
</dbReference>